<sequence length="69" mass="7123">MSEKNVDSSAGILQPFEKSLSRAKVAQKHLNEVSGSSCSRHARKGTGRGSLPLPGAGSMLASKSSPEPS</sequence>
<keyword evidence="3" id="KW-1185">Reference proteome</keyword>
<dbReference type="EMBL" id="CP126211">
    <property type="protein sequence ID" value="WIA13653.1"/>
    <property type="molecule type" value="Genomic_DNA"/>
</dbReference>
<gene>
    <name evidence="2" type="ORF">OEZ85_007215</name>
</gene>
<evidence type="ECO:0000313" key="3">
    <source>
        <dbReference type="Proteomes" id="UP001244341"/>
    </source>
</evidence>
<evidence type="ECO:0000256" key="1">
    <source>
        <dbReference type="SAM" id="MobiDB-lite"/>
    </source>
</evidence>
<feature type="region of interest" description="Disordered" evidence="1">
    <location>
        <begin position="27"/>
        <end position="69"/>
    </location>
</feature>
<organism evidence="2 3">
    <name type="scientific">Tetradesmus obliquus</name>
    <name type="common">Green alga</name>
    <name type="synonym">Acutodesmus obliquus</name>
    <dbReference type="NCBI Taxonomy" id="3088"/>
    <lineage>
        <taxon>Eukaryota</taxon>
        <taxon>Viridiplantae</taxon>
        <taxon>Chlorophyta</taxon>
        <taxon>core chlorophytes</taxon>
        <taxon>Chlorophyceae</taxon>
        <taxon>CS clade</taxon>
        <taxon>Sphaeropleales</taxon>
        <taxon>Scenedesmaceae</taxon>
        <taxon>Tetradesmus</taxon>
    </lineage>
</organism>
<dbReference type="Proteomes" id="UP001244341">
    <property type="component" value="Chromosome 4b"/>
</dbReference>
<proteinExistence type="predicted"/>
<reference evidence="2 3" key="1">
    <citation type="submission" date="2023-05" db="EMBL/GenBank/DDBJ databases">
        <title>A 100% complete, gapless, phased diploid assembly of the Scenedesmus obliquus UTEX 3031 genome.</title>
        <authorList>
            <person name="Biondi T.C."/>
            <person name="Hanschen E.R."/>
            <person name="Kwon T."/>
            <person name="Eng W."/>
            <person name="Kruse C.P.S."/>
            <person name="Koehler S.I."/>
            <person name="Kunde Y."/>
            <person name="Gleasner C.D."/>
            <person name="You Mak K.T."/>
            <person name="Polle J."/>
            <person name="Hovde B.T."/>
            <person name="Starkenburg S.R."/>
        </authorList>
    </citation>
    <scope>NUCLEOTIDE SEQUENCE [LARGE SCALE GENOMIC DNA]</scope>
    <source>
        <strain evidence="2 3">DOE0152z</strain>
    </source>
</reference>
<name>A0ABY8U1U2_TETOB</name>
<protein>
    <submittedName>
        <fullName evidence="2">Uncharacterized protein</fullName>
    </submittedName>
</protein>
<evidence type="ECO:0000313" key="2">
    <source>
        <dbReference type="EMBL" id="WIA13653.1"/>
    </source>
</evidence>
<accession>A0ABY8U1U2</accession>